<proteinExistence type="predicted"/>
<dbReference type="Proteomes" id="UP000199445">
    <property type="component" value="Unassembled WGS sequence"/>
</dbReference>
<feature type="signal peptide" evidence="2">
    <location>
        <begin position="1"/>
        <end position="26"/>
    </location>
</feature>
<dbReference type="Pfam" id="PF09829">
    <property type="entry name" value="DUF2057"/>
    <property type="match status" value="1"/>
</dbReference>
<accession>A0A1I3X6L3</accession>
<protein>
    <recommendedName>
        <fullName evidence="5">DUF2057 domain-containing protein</fullName>
    </recommendedName>
</protein>
<reference evidence="3 4" key="1">
    <citation type="submission" date="2016-10" db="EMBL/GenBank/DDBJ databases">
        <authorList>
            <person name="de Groot N.N."/>
        </authorList>
    </citation>
    <scope>NUCLEOTIDE SEQUENCE [LARGE SCALE GENOMIC DNA]</scope>
    <source>
        <strain evidence="3 4">IBRC-M 10445</strain>
    </source>
</reference>
<feature type="region of interest" description="Disordered" evidence="1">
    <location>
        <begin position="158"/>
        <end position="188"/>
    </location>
</feature>
<dbReference type="OrthoDB" id="6363842at2"/>
<keyword evidence="2" id="KW-0732">Signal</keyword>
<sequence length="216" mass="23113">MCQVSRLFKLAALLASVVLVGCASSAARINTWEGNPQEATNPAVLTAPGEIQVMSVNGQSLTTYLIDDLTLDYGLLPGENEVVFTYKTIWAKAGVVDNGESKVHTVESEPQVARFEAEAGQAYTFSYDEPANRREAEALMDEFSADIVTAEGDTVARSSKWDGKSQVAPARTPIPVSSAGSSGGASAGGDTLEQLKAIWADATEEEKRSFLRWAFE</sequence>
<evidence type="ECO:0000256" key="1">
    <source>
        <dbReference type="SAM" id="MobiDB-lite"/>
    </source>
</evidence>
<dbReference type="AlphaFoldDB" id="A0A1I3X6L3"/>
<evidence type="ECO:0008006" key="5">
    <source>
        <dbReference type="Google" id="ProtNLM"/>
    </source>
</evidence>
<dbReference type="InterPro" id="IPR018635">
    <property type="entry name" value="UPF0319"/>
</dbReference>
<evidence type="ECO:0000313" key="4">
    <source>
        <dbReference type="Proteomes" id="UP000199445"/>
    </source>
</evidence>
<dbReference type="EMBL" id="FOSC01000011">
    <property type="protein sequence ID" value="SFK14531.1"/>
    <property type="molecule type" value="Genomic_DNA"/>
</dbReference>
<name>A0A1I3X6L3_9GAMM</name>
<feature type="chain" id="PRO_5011470140" description="DUF2057 domain-containing protein" evidence="2">
    <location>
        <begin position="27"/>
        <end position="216"/>
    </location>
</feature>
<evidence type="ECO:0000256" key="2">
    <source>
        <dbReference type="SAM" id="SignalP"/>
    </source>
</evidence>
<gene>
    <name evidence="3" type="ORF">SAMN05216429_11134</name>
</gene>
<evidence type="ECO:0000313" key="3">
    <source>
        <dbReference type="EMBL" id="SFK14531.1"/>
    </source>
</evidence>
<keyword evidence="4" id="KW-1185">Reference proteome</keyword>
<dbReference type="PROSITE" id="PS51257">
    <property type="entry name" value="PROKAR_LIPOPROTEIN"/>
    <property type="match status" value="1"/>
</dbReference>
<organism evidence="3 4">
    <name type="scientific">Marinobacter persicus</name>
    <dbReference type="NCBI Taxonomy" id="930118"/>
    <lineage>
        <taxon>Bacteria</taxon>
        <taxon>Pseudomonadati</taxon>
        <taxon>Pseudomonadota</taxon>
        <taxon>Gammaproteobacteria</taxon>
        <taxon>Pseudomonadales</taxon>
        <taxon>Marinobacteraceae</taxon>
        <taxon>Marinobacter</taxon>
    </lineage>
</organism>